<reference evidence="2" key="1">
    <citation type="journal article" date="2023" name="Nat. Plants">
        <title>Single-cell RNA sequencing provides a high-resolution roadmap for understanding the multicellular compartmentation of specialized metabolism.</title>
        <authorList>
            <person name="Sun S."/>
            <person name="Shen X."/>
            <person name="Li Y."/>
            <person name="Li Y."/>
            <person name="Wang S."/>
            <person name="Li R."/>
            <person name="Zhang H."/>
            <person name="Shen G."/>
            <person name="Guo B."/>
            <person name="Wei J."/>
            <person name="Xu J."/>
            <person name="St-Pierre B."/>
            <person name="Chen S."/>
            <person name="Sun C."/>
        </authorList>
    </citation>
    <scope>NUCLEOTIDE SEQUENCE [LARGE SCALE GENOMIC DNA]</scope>
</reference>
<keyword evidence="2" id="KW-1185">Reference proteome</keyword>
<gene>
    <name evidence="1" type="ORF">M9H77_18323</name>
</gene>
<evidence type="ECO:0000313" key="1">
    <source>
        <dbReference type="EMBL" id="KAI5668470.1"/>
    </source>
</evidence>
<sequence>MGRELENRLPMKMPKGRERTKDVVNSLAMRKVKKIEDMGAKLRTKEQKIDKNATALRWNEHQWRVTESRERERRTVEKESDRVTGEREEKKRNEQKRKQGRGRNGENEEGDGKWPTVKRVRHNPLIDAYAFAFLKQYFTHLKLKTYDGSIDPIKHSQRFTSSITYIASNVTCYPLVPNSLIGKALVRCAHLPPQSISSFGG</sequence>
<organism evidence="1 2">
    <name type="scientific">Catharanthus roseus</name>
    <name type="common">Madagascar periwinkle</name>
    <name type="synonym">Vinca rosea</name>
    <dbReference type="NCBI Taxonomy" id="4058"/>
    <lineage>
        <taxon>Eukaryota</taxon>
        <taxon>Viridiplantae</taxon>
        <taxon>Streptophyta</taxon>
        <taxon>Embryophyta</taxon>
        <taxon>Tracheophyta</taxon>
        <taxon>Spermatophyta</taxon>
        <taxon>Magnoliopsida</taxon>
        <taxon>eudicotyledons</taxon>
        <taxon>Gunneridae</taxon>
        <taxon>Pentapetalae</taxon>
        <taxon>asterids</taxon>
        <taxon>lamiids</taxon>
        <taxon>Gentianales</taxon>
        <taxon>Apocynaceae</taxon>
        <taxon>Rauvolfioideae</taxon>
        <taxon>Vinceae</taxon>
        <taxon>Catharanthinae</taxon>
        <taxon>Catharanthus</taxon>
    </lineage>
</organism>
<name>A0ACC0B745_CATRO</name>
<dbReference type="EMBL" id="CM044704">
    <property type="protein sequence ID" value="KAI5668470.1"/>
    <property type="molecule type" value="Genomic_DNA"/>
</dbReference>
<proteinExistence type="predicted"/>
<dbReference type="Proteomes" id="UP001060085">
    <property type="component" value="Linkage Group LG04"/>
</dbReference>
<evidence type="ECO:0000313" key="2">
    <source>
        <dbReference type="Proteomes" id="UP001060085"/>
    </source>
</evidence>
<accession>A0ACC0B745</accession>
<comment type="caution">
    <text evidence="1">The sequence shown here is derived from an EMBL/GenBank/DDBJ whole genome shotgun (WGS) entry which is preliminary data.</text>
</comment>
<protein>
    <submittedName>
        <fullName evidence="1">Uncharacterized protein</fullName>
    </submittedName>
</protein>